<reference evidence="10" key="1">
    <citation type="submission" date="2010-08" db="EMBL/GenBank/DDBJ databases">
        <authorList>
            <consortium name="Caenorhabditis japonica Sequencing Consortium"/>
            <person name="Wilson R.K."/>
        </authorList>
    </citation>
    <scope>NUCLEOTIDE SEQUENCE [LARGE SCALE GENOMIC DNA]</scope>
    <source>
        <strain evidence="10">DF5081</strain>
    </source>
</reference>
<dbReference type="CDD" id="cd00130">
    <property type="entry name" value="PAS"/>
    <property type="match status" value="1"/>
</dbReference>
<comment type="subcellular location">
    <subcellularLocation>
        <location evidence="1">Nucleus</location>
    </subcellularLocation>
</comment>
<dbReference type="InterPro" id="IPR011598">
    <property type="entry name" value="bHLH_dom"/>
</dbReference>
<dbReference type="Proteomes" id="UP000005237">
    <property type="component" value="Unassembled WGS sequence"/>
</dbReference>
<evidence type="ECO:0000256" key="2">
    <source>
        <dbReference type="ARBA" id="ARBA00023015"/>
    </source>
</evidence>
<dbReference type="InterPro" id="IPR035965">
    <property type="entry name" value="PAS-like_dom_sf"/>
</dbReference>
<feature type="compositionally biased region" description="Polar residues" evidence="6">
    <location>
        <begin position="347"/>
        <end position="356"/>
    </location>
</feature>
<dbReference type="InterPro" id="IPR001680">
    <property type="entry name" value="WD40_rpt"/>
</dbReference>
<accession>A0A8R1I056</accession>
<evidence type="ECO:0000256" key="1">
    <source>
        <dbReference type="ARBA" id="ARBA00004123"/>
    </source>
</evidence>
<dbReference type="GO" id="GO:0005634">
    <property type="term" value="C:nucleus"/>
    <property type="evidence" value="ECO:0007669"/>
    <property type="project" value="UniProtKB-SubCell"/>
</dbReference>
<keyword evidence="4" id="KW-0804">Transcription</keyword>
<dbReference type="InterPro" id="IPR036322">
    <property type="entry name" value="WD40_repeat_dom_sf"/>
</dbReference>
<name>A0A8R1I056_CAEJA</name>
<protein>
    <recommendedName>
        <fullName evidence="11">BHLH domain-containing protein</fullName>
    </recommendedName>
</protein>
<dbReference type="GO" id="GO:0046983">
    <property type="term" value="F:protein dimerization activity"/>
    <property type="evidence" value="ECO:0007669"/>
    <property type="project" value="InterPro"/>
</dbReference>
<evidence type="ECO:0000313" key="10">
    <source>
        <dbReference type="Proteomes" id="UP000005237"/>
    </source>
</evidence>
<dbReference type="GO" id="GO:0000977">
    <property type="term" value="F:RNA polymerase II transcription regulatory region sequence-specific DNA binding"/>
    <property type="evidence" value="ECO:0007669"/>
    <property type="project" value="TreeGrafter"/>
</dbReference>
<evidence type="ECO:0000256" key="6">
    <source>
        <dbReference type="SAM" id="MobiDB-lite"/>
    </source>
</evidence>
<dbReference type="CDD" id="cd19697">
    <property type="entry name" value="bHLH-PAS_NPAS4_PASD10"/>
    <property type="match status" value="1"/>
</dbReference>
<dbReference type="GO" id="GO:0010557">
    <property type="term" value="P:positive regulation of macromolecule biosynthetic process"/>
    <property type="evidence" value="ECO:0007669"/>
    <property type="project" value="UniProtKB-ARBA"/>
</dbReference>
<evidence type="ECO:0000256" key="4">
    <source>
        <dbReference type="ARBA" id="ARBA00023163"/>
    </source>
</evidence>
<sequence>MSTPSLLQHHYSSSSSSSSSSSNPAAFSSGTTGGAPGGGALAQLQHCGYHIEDASQTSVTINNNSSNVPNQMAMGAAAGTSQANINVANGQQRSTRGASKQRRDQINVEIQKLRDLLPLSDLIKDRLFQLQVMSLGCIFIRKHRYQQTILQPMMPLTPPMPRGIDICKALRGFMLMVTRSGKILHVSDNASEYLGHSVEEIMCQGDSIYDLVDGRDHGAVQAELASGPPAAASFPEERVFICRLNLARTAKRQLQYHKISALSFSPTGRHLISGGDDCILHVYSIPPTGDESPDPTDVQDSVLEEQDQEQQMTAESPYYRQGEEEPRSTDGQYQEPQSAEEEHYQPGTWTFNGDDK</sequence>
<evidence type="ECO:0008006" key="11">
    <source>
        <dbReference type="Google" id="ProtNLM"/>
    </source>
</evidence>
<dbReference type="Gene3D" id="3.30.450.20">
    <property type="entry name" value="PAS domain"/>
    <property type="match status" value="1"/>
</dbReference>
<dbReference type="GO" id="GO:0000981">
    <property type="term" value="F:DNA-binding transcription factor activity, RNA polymerase II-specific"/>
    <property type="evidence" value="ECO:0007669"/>
    <property type="project" value="TreeGrafter"/>
</dbReference>
<dbReference type="AlphaFoldDB" id="A0A8R1I056"/>
<dbReference type="PANTHER" id="PTHR23043">
    <property type="entry name" value="HYPOXIA-INDUCIBLE FACTOR 1 ALPHA"/>
    <property type="match status" value="1"/>
</dbReference>
<dbReference type="InterPro" id="IPR000014">
    <property type="entry name" value="PAS"/>
</dbReference>
<evidence type="ECO:0000256" key="3">
    <source>
        <dbReference type="ARBA" id="ARBA00023125"/>
    </source>
</evidence>
<feature type="region of interest" description="Disordered" evidence="6">
    <location>
        <begin position="283"/>
        <end position="356"/>
    </location>
</feature>
<evidence type="ECO:0000256" key="5">
    <source>
        <dbReference type="ARBA" id="ARBA00023242"/>
    </source>
</evidence>
<dbReference type="SUPFAM" id="SSF50978">
    <property type="entry name" value="WD40 repeat-like"/>
    <property type="match status" value="1"/>
</dbReference>
<dbReference type="PROSITE" id="PS50112">
    <property type="entry name" value="PAS"/>
    <property type="match status" value="1"/>
</dbReference>
<feature type="domain" description="PAS" evidence="7">
    <location>
        <begin position="174"/>
        <end position="224"/>
    </location>
</feature>
<keyword evidence="5" id="KW-0539">Nucleus</keyword>
<dbReference type="SMART" id="SM00320">
    <property type="entry name" value="WD40"/>
    <property type="match status" value="1"/>
</dbReference>
<keyword evidence="3" id="KW-0238">DNA-binding</keyword>
<keyword evidence="10" id="KW-1185">Reference proteome</keyword>
<keyword evidence="2" id="KW-0805">Transcription regulation</keyword>
<dbReference type="EnsemblMetazoa" id="CJA16986a.1">
    <property type="protein sequence ID" value="CJA16986a.1"/>
    <property type="gene ID" value="WBGene00136190"/>
</dbReference>
<dbReference type="SUPFAM" id="SSF55785">
    <property type="entry name" value="PYP-like sensor domain (PAS domain)"/>
    <property type="match status" value="1"/>
</dbReference>
<dbReference type="SMART" id="SM00091">
    <property type="entry name" value="PAS"/>
    <property type="match status" value="1"/>
</dbReference>
<organism evidence="9 10">
    <name type="scientific">Caenorhabditis japonica</name>
    <dbReference type="NCBI Taxonomy" id="281687"/>
    <lineage>
        <taxon>Eukaryota</taxon>
        <taxon>Metazoa</taxon>
        <taxon>Ecdysozoa</taxon>
        <taxon>Nematoda</taxon>
        <taxon>Chromadorea</taxon>
        <taxon>Rhabditida</taxon>
        <taxon>Rhabditina</taxon>
        <taxon>Rhabditomorpha</taxon>
        <taxon>Rhabditoidea</taxon>
        <taxon>Rhabditidae</taxon>
        <taxon>Peloderinae</taxon>
        <taxon>Caenorhabditis</taxon>
    </lineage>
</organism>
<evidence type="ECO:0000259" key="8">
    <source>
        <dbReference type="PROSITE" id="PS50888"/>
    </source>
</evidence>
<feature type="region of interest" description="Disordered" evidence="6">
    <location>
        <begin position="1"/>
        <end position="39"/>
    </location>
</feature>
<dbReference type="Pfam" id="PF23183">
    <property type="entry name" value="bHLH_NPAS4"/>
    <property type="match status" value="1"/>
</dbReference>
<reference evidence="9" key="2">
    <citation type="submission" date="2022-06" db="UniProtKB">
        <authorList>
            <consortium name="EnsemblMetazoa"/>
        </authorList>
    </citation>
    <scope>IDENTIFICATION</scope>
    <source>
        <strain evidence="9">DF5081</strain>
    </source>
</reference>
<evidence type="ECO:0000313" key="9">
    <source>
        <dbReference type="EnsemblMetazoa" id="CJA16986a.1"/>
    </source>
</evidence>
<evidence type="ECO:0000259" key="7">
    <source>
        <dbReference type="PROSITE" id="PS50112"/>
    </source>
</evidence>
<dbReference type="PANTHER" id="PTHR23043:SF39">
    <property type="entry name" value="DYSFUSION, ISOFORM D"/>
    <property type="match status" value="1"/>
</dbReference>
<dbReference type="InterPro" id="IPR056192">
    <property type="entry name" value="bHLH_NPAS4"/>
</dbReference>
<dbReference type="PROSITE" id="PS50888">
    <property type="entry name" value="BHLH"/>
    <property type="match status" value="1"/>
</dbReference>
<feature type="domain" description="BHLH" evidence="8">
    <location>
        <begin position="90"/>
        <end position="143"/>
    </location>
</feature>
<proteinExistence type="predicted"/>
<feature type="compositionally biased region" description="Low complexity" evidence="6">
    <location>
        <begin position="12"/>
        <end position="30"/>
    </location>
</feature>